<organism evidence="1 2">
    <name type="scientific">Rotaria sordida</name>
    <dbReference type="NCBI Taxonomy" id="392033"/>
    <lineage>
        <taxon>Eukaryota</taxon>
        <taxon>Metazoa</taxon>
        <taxon>Spiralia</taxon>
        <taxon>Gnathifera</taxon>
        <taxon>Rotifera</taxon>
        <taxon>Eurotatoria</taxon>
        <taxon>Bdelloidea</taxon>
        <taxon>Philodinida</taxon>
        <taxon>Philodinidae</taxon>
        <taxon>Rotaria</taxon>
    </lineage>
</organism>
<dbReference type="AlphaFoldDB" id="A0A814A9E3"/>
<accession>A0A814A9E3</accession>
<protein>
    <submittedName>
        <fullName evidence="1">Uncharacterized protein</fullName>
    </submittedName>
</protein>
<proteinExistence type="predicted"/>
<reference evidence="1" key="1">
    <citation type="submission" date="2021-02" db="EMBL/GenBank/DDBJ databases">
        <authorList>
            <person name="Nowell W R."/>
        </authorList>
    </citation>
    <scope>NUCLEOTIDE SEQUENCE</scope>
</reference>
<name>A0A814A9E3_9BILA</name>
<comment type="caution">
    <text evidence="1">The sequence shown here is derived from an EMBL/GenBank/DDBJ whole genome shotgun (WGS) entry which is preliminary data.</text>
</comment>
<dbReference type="EMBL" id="CAJNOO010000340">
    <property type="protein sequence ID" value="CAF0911634.1"/>
    <property type="molecule type" value="Genomic_DNA"/>
</dbReference>
<evidence type="ECO:0000313" key="1">
    <source>
        <dbReference type="EMBL" id="CAF0911634.1"/>
    </source>
</evidence>
<dbReference type="Proteomes" id="UP000663882">
    <property type="component" value="Unassembled WGS sequence"/>
</dbReference>
<sequence>MFSPQIEWSCSECESTVVDRRKYCTDCRSMLTWTYIGSGKSGLYTHYYRHRDNCNYCTPELEEERQQEMEEKRITVQQQFQVLDDSK</sequence>
<evidence type="ECO:0000313" key="2">
    <source>
        <dbReference type="Proteomes" id="UP000663882"/>
    </source>
</evidence>
<dbReference type="OrthoDB" id="10372282at2759"/>
<gene>
    <name evidence="1" type="ORF">RFH988_LOCUS9517</name>
</gene>